<evidence type="ECO:0000256" key="1">
    <source>
        <dbReference type="SAM" id="MobiDB-lite"/>
    </source>
</evidence>
<feature type="chain" id="PRO_5039518666" description="DUF748 domain-containing protein" evidence="2">
    <location>
        <begin position="22"/>
        <end position="324"/>
    </location>
</feature>
<organism evidence="3 4">
    <name type="scientific">Streptomyces armeniacus</name>
    <dbReference type="NCBI Taxonomy" id="83291"/>
    <lineage>
        <taxon>Bacteria</taxon>
        <taxon>Bacillati</taxon>
        <taxon>Actinomycetota</taxon>
        <taxon>Actinomycetes</taxon>
        <taxon>Kitasatosporales</taxon>
        <taxon>Streptomycetaceae</taxon>
        <taxon>Streptomyces</taxon>
    </lineage>
</organism>
<gene>
    <name evidence="3" type="ORF">DVA86_18805</name>
</gene>
<evidence type="ECO:0000313" key="3">
    <source>
        <dbReference type="EMBL" id="AXK34391.1"/>
    </source>
</evidence>
<keyword evidence="4" id="KW-1185">Reference proteome</keyword>
<dbReference type="RefSeq" id="WP_208879794.1">
    <property type="nucleotide sequence ID" value="NZ_CP031320.1"/>
</dbReference>
<evidence type="ECO:0000313" key="4">
    <source>
        <dbReference type="Proteomes" id="UP000254425"/>
    </source>
</evidence>
<keyword evidence="2" id="KW-0732">Signal</keyword>
<evidence type="ECO:0000256" key="2">
    <source>
        <dbReference type="SAM" id="SignalP"/>
    </source>
</evidence>
<dbReference type="Proteomes" id="UP000254425">
    <property type="component" value="Chromosome"/>
</dbReference>
<proteinExistence type="predicted"/>
<feature type="region of interest" description="Disordered" evidence="1">
    <location>
        <begin position="25"/>
        <end position="72"/>
    </location>
</feature>
<feature type="region of interest" description="Disordered" evidence="1">
    <location>
        <begin position="295"/>
        <end position="324"/>
    </location>
</feature>
<name>A0A345XRX5_9ACTN</name>
<protein>
    <recommendedName>
        <fullName evidence="5">DUF748 domain-containing protein</fullName>
    </recommendedName>
</protein>
<feature type="signal peptide" evidence="2">
    <location>
        <begin position="1"/>
        <end position="21"/>
    </location>
</feature>
<reference evidence="3 4" key="1">
    <citation type="submission" date="2018-07" db="EMBL/GenBank/DDBJ databases">
        <title>Draft genome of the type strain Streptomyces armeniacus ATCC 15676.</title>
        <authorList>
            <person name="Labana P."/>
            <person name="Gosse J.T."/>
            <person name="Boddy C.N."/>
        </authorList>
    </citation>
    <scope>NUCLEOTIDE SEQUENCE [LARGE SCALE GENOMIC DNA]</scope>
    <source>
        <strain evidence="3 4">ATCC 15676</strain>
    </source>
</reference>
<dbReference type="KEGG" id="sarm:DVA86_18805"/>
<feature type="region of interest" description="Disordered" evidence="1">
    <location>
        <begin position="250"/>
        <end position="269"/>
    </location>
</feature>
<dbReference type="EMBL" id="CP031320">
    <property type="protein sequence ID" value="AXK34391.1"/>
    <property type="molecule type" value="Genomic_DNA"/>
</dbReference>
<feature type="compositionally biased region" description="Basic and acidic residues" evidence="1">
    <location>
        <begin position="308"/>
        <end position="324"/>
    </location>
</feature>
<accession>A0A345XRX5</accession>
<evidence type="ECO:0008006" key="5">
    <source>
        <dbReference type="Google" id="ProtNLM"/>
    </source>
</evidence>
<dbReference type="AlphaFoldDB" id="A0A345XRX5"/>
<sequence length="324" mass="34540">MNTATKIAAFAAALTATFGSAYGLGSGIDPVSAEPEPAQHAKHGKQSHGGAEERKESGGGKPMGGLQVTDQGYSFDLRTPRIEAGKRSELRFTVRDAKGRAVTAYEKEHDKELHLIVAARDLGTYRHLHPERAADGTWSTPVELPKGGDYRIFADFTPGARGAENVTLGTDLAVSGMYEPEPLPEPSRTAVVDDYRVRLEGSLKPGSPRELTLNVSRNGKPVTDLQPYLGAYGHLVALRGGDLAYLHVHPNGEPGDGETKSGPGISFTTTAPSAGSYRLFLDFKHEGRVHTAAFTVRADGASTAPQPKPEKQGDSEREAGGHQH</sequence>